<dbReference type="NCBIfam" id="TIGR01549">
    <property type="entry name" value="HAD-SF-IA-v1"/>
    <property type="match status" value="1"/>
</dbReference>
<proteinExistence type="inferred from homology"/>
<dbReference type="KEGG" id="nph:NP_1896A"/>
<dbReference type="EnsemblBacteria" id="CAI49039">
    <property type="protein sequence ID" value="CAI49039"/>
    <property type="gene ID" value="NP_1896A"/>
</dbReference>
<dbReference type="Gene3D" id="3.40.50.1000">
    <property type="entry name" value="HAD superfamily/HAD-like"/>
    <property type="match status" value="1"/>
</dbReference>
<dbReference type="SFLD" id="SFLDS00003">
    <property type="entry name" value="Haloacid_Dehalogenase"/>
    <property type="match status" value="1"/>
</dbReference>
<dbReference type="PANTHER" id="PTHR43434:SF1">
    <property type="entry name" value="PHOSPHOGLYCOLATE PHOSPHATASE"/>
    <property type="match status" value="1"/>
</dbReference>
<dbReference type="SUPFAM" id="SSF56784">
    <property type="entry name" value="HAD-like"/>
    <property type="match status" value="1"/>
</dbReference>
<dbReference type="InterPro" id="IPR023214">
    <property type="entry name" value="HAD_sf"/>
</dbReference>
<dbReference type="InterPro" id="IPR036412">
    <property type="entry name" value="HAD-like_sf"/>
</dbReference>
<dbReference type="STRING" id="348780.NP_1896A"/>
<dbReference type="Proteomes" id="UP000002698">
    <property type="component" value="Chromosome"/>
</dbReference>
<protein>
    <submittedName>
        <fullName evidence="2">HAD superfamily hydrolase</fullName>
    </submittedName>
</protein>
<dbReference type="InterPro" id="IPR006439">
    <property type="entry name" value="HAD-SF_hydro_IA"/>
</dbReference>
<dbReference type="HOGENOM" id="CLU_045011_8_3_2"/>
<evidence type="ECO:0000313" key="2">
    <source>
        <dbReference type="EMBL" id="CAI49039.1"/>
    </source>
</evidence>
<dbReference type="InterPro" id="IPR050155">
    <property type="entry name" value="HAD-like_hydrolase_sf"/>
</dbReference>
<dbReference type="SFLD" id="SFLDG01129">
    <property type="entry name" value="C1.5:_HAD__Beta-PGM__Phosphata"/>
    <property type="match status" value="1"/>
</dbReference>
<organism evidence="2 3">
    <name type="scientific">Natronomonas pharaonis (strain ATCC 35678 / DSM 2160 / CIP 103997 / JCM 8858 / NBRC 14720 / NCIMB 2260 / Gabara)</name>
    <name type="common">Halobacterium pharaonis</name>
    <dbReference type="NCBI Taxonomy" id="348780"/>
    <lineage>
        <taxon>Archaea</taxon>
        <taxon>Methanobacteriati</taxon>
        <taxon>Methanobacteriota</taxon>
        <taxon>Stenosarchaea group</taxon>
        <taxon>Halobacteria</taxon>
        <taxon>Halobacteriales</taxon>
        <taxon>Natronomonadaceae</taxon>
        <taxon>Natronomonas</taxon>
    </lineage>
</organism>
<reference evidence="2 3" key="1">
    <citation type="journal article" date="2005" name="Genome Res.">
        <title>Living with two extremes: conclusions from the genome sequence of Natronomonas pharaonis.</title>
        <authorList>
            <person name="Falb M."/>
            <person name="Pfeiffer F."/>
            <person name="Palm P."/>
            <person name="Rodewald K."/>
            <person name="Hickmann V."/>
            <person name="Tittor J."/>
            <person name="Oesterhelt D."/>
        </authorList>
    </citation>
    <scope>NUCLEOTIDE SEQUENCE [LARGE SCALE GENOMIC DNA]</scope>
    <source>
        <strain evidence="3">ATCC 35678 / DSM 2160 / CIP 103997 / JCM 8858 / NBRC 14720 / NCIMB 2260 / Gabara</strain>
    </source>
</reference>
<gene>
    <name evidence="2" type="ordered locus">NP_1896A</name>
</gene>
<comment type="similarity">
    <text evidence="1">Belongs to the HAD-like hydrolase superfamily.</text>
</comment>
<dbReference type="Gene3D" id="1.10.150.240">
    <property type="entry name" value="Putative phosphatase, domain 2"/>
    <property type="match status" value="1"/>
</dbReference>
<dbReference type="GO" id="GO:0006281">
    <property type="term" value="P:DNA repair"/>
    <property type="evidence" value="ECO:0007669"/>
    <property type="project" value="TreeGrafter"/>
</dbReference>
<accession>A0A1U7EVJ5</accession>
<dbReference type="PRINTS" id="PR00413">
    <property type="entry name" value="HADHALOGNASE"/>
</dbReference>
<dbReference type="InterPro" id="IPR023198">
    <property type="entry name" value="PGP-like_dom2"/>
</dbReference>
<dbReference type="RefSeq" id="WP_011322671.1">
    <property type="nucleotide sequence ID" value="NC_007426.1"/>
</dbReference>
<dbReference type="GO" id="GO:0008967">
    <property type="term" value="F:phosphoglycolate phosphatase activity"/>
    <property type="evidence" value="ECO:0007669"/>
    <property type="project" value="TreeGrafter"/>
</dbReference>
<dbReference type="GeneID" id="3701296"/>
<keyword evidence="2" id="KW-0378">Hydrolase</keyword>
<dbReference type="OrthoDB" id="27736at2157"/>
<evidence type="ECO:0000256" key="1">
    <source>
        <dbReference type="ARBA" id="ARBA00007958"/>
    </source>
</evidence>
<dbReference type="AlphaFoldDB" id="A0A1U7EVJ5"/>
<dbReference type="eggNOG" id="arCOG02291">
    <property type="taxonomic scope" value="Archaea"/>
</dbReference>
<sequence length="233" mass="25353">MTDDAAHATDTEAVLWDIGGVLVELRSVREGYAAFVAELAADAGRDPDAALETWQSVLGDHFRGREGNQYRLARDGYEKATAALFDGDPPADWLETFEAATKPALRPEPGAVETVEALAEAGYRQAIVSDIDTPEAHRMLEAFGIRDRFDHITTSEAVGYTKPDERMFQDALSALDVAPERAVMVGDRHSHDVTGAAALGIRTVGYGEEAWGDQADHEIEDLREILELLGVES</sequence>
<evidence type="ECO:0000313" key="3">
    <source>
        <dbReference type="Proteomes" id="UP000002698"/>
    </source>
</evidence>
<dbReference type="Pfam" id="PF00702">
    <property type="entry name" value="Hydrolase"/>
    <property type="match status" value="1"/>
</dbReference>
<dbReference type="GO" id="GO:0005829">
    <property type="term" value="C:cytosol"/>
    <property type="evidence" value="ECO:0007669"/>
    <property type="project" value="TreeGrafter"/>
</dbReference>
<name>A0A1U7EVJ5_NATPD</name>
<dbReference type="EMBL" id="CR936257">
    <property type="protein sequence ID" value="CAI49039.1"/>
    <property type="molecule type" value="Genomic_DNA"/>
</dbReference>
<dbReference type="PANTHER" id="PTHR43434">
    <property type="entry name" value="PHOSPHOGLYCOLATE PHOSPHATASE"/>
    <property type="match status" value="1"/>
</dbReference>
<dbReference type="NCBIfam" id="TIGR01509">
    <property type="entry name" value="HAD-SF-IA-v3"/>
    <property type="match status" value="1"/>
</dbReference>
<keyword evidence="3" id="KW-1185">Reference proteome</keyword>